<dbReference type="Proteomes" id="UP000002009">
    <property type="component" value="Chromosome 5"/>
</dbReference>
<proteinExistence type="predicted"/>
<dbReference type="OrthoDB" id="10602296at2759"/>
<evidence type="ECO:0000313" key="3">
    <source>
        <dbReference type="Proteomes" id="UP000002009"/>
    </source>
</evidence>
<protein>
    <submittedName>
        <fullName evidence="2">Uncharacterized protein</fullName>
    </submittedName>
</protein>
<dbReference type="KEGG" id="mis:MICPUN_58516"/>
<dbReference type="GeneID" id="8243382"/>
<name>C1E623_MICCC</name>
<keyword evidence="3" id="KW-1185">Reference proteome</keyword>
<reference evidence="2 3" key="1">
    <citation type="journal article" date="2009" name="Science">
        <title>Green evolution and dynamic adaptations revealed by genomes of the marine picoeukaryotes Micromonas.</title>
        <authorList>
            <person name="Worden A.Z."/>
            <person name="Lee J.H."/>
            <person name="Mock T."/>
            <person name="Rouze P."/>
            <person name="Simmons M.P."/>
            <person name="Aerts A.L."/>
            <person name="Allen A.E."/>
            <person name="Cuvelier M.L."/>
            <person name="Derelle E."/>
            <person name="Everett M.V."/>
            <person name="Foulon E."/>
            <person name="Grimwood J."/>
            <person name="Gundlach H."/>
            <person name="Henrissat B."/>
            <person name="Napoli C."/>
            <person name="McDonald S.M."/>
            <person name="Parker M.S."/>
            <person name="Rombauts S."/>
            <person name="Salamov A."/>
            <person name="Von Dassow P."/>
            <person name="Badger J.H."/>
            <person name="Coutinho P.M."/>
            <person name="Demir E."/>
            <person name="Dubchak I."/>
            <person name="Gentemann C."/>
            <person name="Eikrem W."/>
            <person name="Gready J.E."/>
            <person name="John U."/>
            <person name="Lanier W."/>
            <person name="Lindquist E.A."/>
            <person name="Lucas S."/>
            <person name="Mayer K.F."/>
            <person name="Moreau H."/>
            <person name="Not F."/>
            <person name="Otillar R."/>
            <person name="Panaud O."/>
            <person name="Pangilinan J."/>
            <person name="Paulsen I."/>
            <person name="Piegu B."/>
            <person name="Poliakov A."/>
            <person name="Robbens S."/>
            <person name="Schmutz J."/>
            <person name="Toulza E."/>
            <person name="Wyss T."/>
            <person name="Zelensky A."/>
            <person name="Zhou K."/>
            <person name="Armbrust E.V."/>
            <person name="Bhattacharya D."/>
            <person name="Goodenough U.W."/>
            <person name="Van de Peer Y."/>
            <person name="Grigoriev I.V."/>
        </authorList>
    </citation>
    <scope>NUCLEOTIDE SEQUENCE [LARGE SCALE GENOMIC DNA]</scope>
    <source>
        <strain evidence="3">RCC299 / NOUM17</strain>
    </source>
</reference>
<evidence type="ECO:0000313" key="2">
    <source>
        <dbReference type="EMBL" id="ACO63735.1"/>
    </source>
</evidence>
<feature type="region of interest" description="Disordered" evidence="1">
    <location>
        <begin position="1"/>
        <end position="48"/>
    </location>
</feature>
<sequence>MQSIAASNKIAPANASVRPTSAKAARRAASIVPNATQDSKGAKEPAGEESNFWKKMFLADGKEEVSSSDYQKFQAEMAAKKAANKEKAAAKEGGCVVM</sequence>
<evidence type="ECO:0000256" key="1">
    <source>
        <dbReference type="SAM" id="MobiDB-lite"/>
    </source>
</evidence>
<dbReference type="RefSeq" id="XP_002502477.1">
    <property type="nucleotide sequence ID" value="XM_002502431.1"/>
</dbReference>
<organism evidence="2 3">
    <name type="scientific">Micromonas commoda (strain RCC299 / NOUM17 / CCMP2709)</name>
    <name type="common">Picoplanktonic green alga</name>
    <dbReference type="NCBI Taxonomy" id="296587"/>
    <lineage>
        <taxon>Eukaryota</taxon>
        <taxon>Viridiplantae</taxon>
        <taxon>Chlorophyta</taxon>
        <taxon>Mamiellophyceae</taxon>
        <taxon>Mamiellales</taxon>
        <taxon>Mamiellaceae</taxon>
        <taxon>Micromonas</taxon>
    </lineage>
</organism>
<accession>C1E623</accession>
<dbReference type="EMBL" id="CP001326">
    <property type="protein sequence ID" value="ACO63735.1"/>
    <property type="molecule type" value="Genomic_DNA"/>
</dbReference>
<gene>
    <name evidence="2" type="ORF">MICPUN_58516</name>
</gene>
<dbReference type="InParanoid" id="C1E623"/>
<dbReference type="AlphaFoldDB" id="C1E623"/>